<keyword evidence="2 6" id="KW-0808">Transferase</keyword>
<sequence>MYTSIKDQLGTELEDIRTAGLFKTERSINSPQSSHISAGALGQPGADVLNFCANNYLGLADHPDIINAAKAAMDERGFGMASVRFICGTQDLHLELEARVSRFLGTEDTILFSSCFDANGGVFESLFGPEDAIISDALNHASIIDGIRLCKAHRYRYANQDMADLEAKLVEAKDARRKIIVTDGVFSMDGYLAPLEAICDLAEKHDALVMVDDSHAVGFMGATGAGTPEHAGVSDRVDIYTGTFGKALGGASGGYVSGRSEVVAMLRQKARPYLFSNSLAPAIVAATIKALDLVENSAGLRRTLFENAALFRRRMTEEGFDLLPGEHAIVPVMFGDAVLAAKVADRMLQHGVFVTAFSFPVVPRGAARIRVQLSAAHSTDDVETCVCAFVASRAEVAA</sequence>
<accession>A0ABU0PRP0</accession>
<comment type="similarity">
    <text evidence="1 6">Belongs to the class-II pyridoxal-phosphate-dependent aminotransferase family.</text>
</comment>
<evidence type="ECO:0000256" key="4">
    <source>
        <dbReference type="ARBA" id="ARBA00023315"/>
    </source>
</evidence>
<dbReference type="InterPro" id="IPR015424">
    <property type="entry name" value="PyrdxlP-dep_Trfase"/>
</dbReference>
<organism evidence="8 9">
    <name type="scientific">Pseudarthrobacter siccitolerans</name>
    <dbReference type="NCBI Taxonomy" id="861266"/>
    <lineage>
        <taxon>Bacteria</taxon>
        <taxon>Bacillati</taxon>
        <taxon>Actinomycetota</taxon>
        <taxon>Actinomycetes</taxon>
        <taxon>Micrococcales</taxon>
        <taxon>Micrococcaceae</taxon>
        <taxon>Pseudarthrobacter</taxon>
    </lineage>
</organism>
<keyword evidence="9" id="KW-1185">Reference proteome</keyword>
<comment type="subunit">
    <text evidence="6">Homodimer.</text>
</comment>
<feature type="binding site" evidence="6">
    <location>
        <position position="370"/>
    </location>
    <ligand>
        <name>substrate</name>
    </ligand>
</feature>
<dbReference type="EC" id="2.3.1.29" evidence="6"/>
<dbReference type="Pfam" id="PF00155">
    <property type="entry name" value="Aminotran_1_2"/>
    <property type="match status" value="1"/>
</dbReference>
<protein>
    <recommendedName>
        <fullName evidence="6">2-amino-3-ketobutyrate coenzyme A ligase</fullName>
        <shortName evidence="6">AKB ligase</shortName>
        <ecNumber evidence="6">2.3.1.29</ecNumber>
    </recommendedName>
    <alternativeName>
        <fullName evidence="6">Glycine acetyltransferase</fullName>
    </alternativeName>
</protein>
<dbReference type="CDD" id="cd06454">
    <property type="entry name" value="KBL_like"/>
    <property type="match status" value="1"/>
</dbReference>
<keyword evidence="4 6" id="KW-0012">Acyltransferase</keyword>
<dbReference type="NCBIfam" id="NF005394">
    <property type="entry name" value="PRK06939.1"/>
    <property type="match status" value="1"/>
</dbReference>
<dbReference type="InterPro" id="IPR001917">
    <property type="entry name" value="Aminotrans_II_pyridoxalP_BS"/>
</dbReference>
<proteinExistence type="inferred from homology"/>
<keyword evidence="3 6" id="KW-0663">Pyridoxal phosphate</keyword>
<evidence type="ECO:0000313" key="9">
    <source>
        <dbReference type="Proteomes" id="UP001236806"/>
    </source>
</evidence>
<dbReference type="PANTHER" id="PTHR13693">
    <property type="entry name" value="CLASS II AMINOTRANSFERASE/8-AMINO-7-OXONONANOATE SYNTHASE"/>
    <property type="match status" value="1"/>
</dbReference>
<dbReference type="PROSITE" id="PS00599">
    <property type="entry name" value="AA_TRANSFER_CLASS_2"/>
    <property type="match status" value="1"/>
</dbReference>
<comment type="pathway">
    <text evidence="6">Amino-acid degradation; L-threonine degradation via oxydo-reductase pathway; glycine from L-threonine: step 2/2.</text>
</comment>
<comment type="cofactor">
    <cofactor evidence="6">
        <name>pyridoxal 5'-phosphate</name>
        <dbReference type="ChEBI" id="CHEBI:597326"/>
    </cofactor>
    <text evidence="6">Binds 1 pyridoxal phosphate per subunit.</text>
</comment>
<dbReference type="RefSeq" id="WP_306638810.1">
    <property type="nucleotide sequence ID" value="NZ_JAUSXB010000001.1"/>
</dbReference>
<evidence type="ECO:0000256" key="6">
    <source>
        <dbReference type="HAMAP-Rule" id="MF_00985"/>
    </source>
</evidence>
<gene>
    <name evidence="6" type="primary">kbl</name>
    <name evidence="8" type="ORF">QFZ36_003948</name>
</gene>
<dbReference type="InterPro" id="IPR015422">
    <property type="entry name" value="PyrdxlP-dep_Trfase_small"/>
</dbReference>
<feature type="binding site" description="in other chain" evidence="6">
    <location>
        <begin position="212"/>
        <end position="215"/>
    </location>
    <ligand>
        <name>pyridoxal 5'-phosphate</name>
        <dbReference type="ChEBI" id="CHEBI:597326"/>
        <note>ligand shared between dimeric partners</note>
    </ligand>
</feature>
<dbReference type="PANTHER" id="PTHR13693:SF102">
    <property type="entry name" value="2-AMINO-3-KETOBUTYRATE COENZYME A LIGASE, MITOCHONDRIAL"/>
    <property type="match status" value="1"/>
</dbReference>
<dbReference type="SUPFAM" id="SSF53383">
    <property type="entry name" value="PLP-dependent transferases"/>
    <property type="match status" value="1"/>
</dbReference>
<reference evidence="8 9" key="1">
    <citation type="submission" date="2023-07" db="EMBL/GenBank/DDBJ databases">
        <title>Comparative genomics of wheat-associated soil bacteria to identify genetic determinants of phenazine resistance.</title>
        <authorList>
            <person name="Mouncey N."/>
        </authorList>
    </citation>
    <scope>NUCLEOTIDE SEQUENCE [LARGE SCALE GENOMIC DNA]</scope>
    <source>
        <strain evidence="8 9">W1I3</strain>
    </source>
</reference>
<comment type="function">
    <text evidence="6">Catalyzes the cleavage of 2-amino-3-ketobutyrate to glycine and acetyl-CoA.</text>
</comment>
<dbReference type="EMBL" id="JAUSXB010000001">
    <property type="protein sequence ID" value="MDQ0676387.1"/>
    <property type="molecule type" value="Genomic_DNA"/>
</dbReference>
<feature type="domain" description="Aminotransferase class I/classII large" evidence="7">
    <location>
        <begin position="47"/>
        <end position="386"/>
    </location>
</feature>
<dbReference type="InterPro" id="IPR015421">
    <property type="entry name" value="PyrdxlP-dep_Trfase_major"/>
</dbReference>
<feature type="binding site" description="in other chain" evidence="6">
    <location>
        <begin position="115"/>
        <end position="116"/>
    </location>
    <ligand>
        <name>pyridoxal 5'-phosphate</name>
        <dbReference type="ChEBI" id="CHEBI:597326"/>
        <note>ligand shared between dimeric partners</note>
    </ligand>
</feature>
<dbReference type="InterPro" id="IPR050087">
    <property type="entry name" value="AON_synthase_class-II"/>
</dbReference>
<name>A0ABU0PRP0_9MICC</name>
<evidence type="ECO:0000256" key="2">
    <source>
        <dbReference type="ARBA" id="ARBA00022679"/>
    </source>
</evidence>
<dbReference type="Gene3D" id="3.90.1150.10">
    <property type="entry name" value="Aspartate Aminotransferase, domain 1"/>
    <property type="match status" value="1"/>
</dbReference>
<dbReference type="InterPro" id="IPR004839">
    <property type="entry name" value="Aminotransferase_I/II_large"/>
</dbReference>
<feature type="binding site" description="in other chain" evidence="6">
    <location>
        <position position="187"/>
    </location>
    <ligand>
        <name>pyridoxal 5'-phosphate</name>
        <dbReference type="ChEBI" id="CHEBI:597326"/>
        <note>ligand shared between dimeric partners</note>
    </ligand>
</feature>
<evidence type="ECO:0000259" key="7">
    <source>
        <dbReference type="Pfam" id="PF00155"/>
    </source>
</evidence>
<evidence type="ECO:0000313" key="8">
    <source>
        <dbReference type="EMBL" id="MDQ0676387.1"/>
    </source>
</evidence>
<dbReference type="HAMAP" id="MF_00985">
    <property type="entry name" value="2am3keto_CoA_ligase"/>
    <property type="match status" value="1"/>
</dbReference>
<dbReference type="Proteomes" id="UP001236806">
    <property type="component" value="Unassembled WGS sequence"/>
</dbReference>
<evidence type="ECO:0000256" key="3">
    <source>
        <dbReference type="ARBA" id="ARBA00022898"/>
    </source>
</evidence>
<evidence type="ECO:0000256" key="5">
    <source>
        <dbReference type="ARBA" id="ARBA00047715"/>
    </source>
</evidence>
<dbReference type="Gene3D" id="3.40.640.10">
    <property type="entry name" value="Type I PLP-dependent aspartate aminotransferase-like (Major domain)"/>
    <property type="match status" value="1"/>
</dbReference>
<comment type="catalytic activity">
    <reaction evidence="6">
        <text>glycine + acetyl-CoA = (2S)-2-amino-3-oxobutanoate + CoA</text>
        <dbReference type="Rhea" id="RHEA:20736"/>
        <dbReference type="ChEBI" id="CHEBI:57287"/>
        <dbReference type="ChEBI" id="CHEBI:57288"/>
        <dbReference type="ChEBI" id="CHEBI:57305"/>
        <dbReference type="ChEBI" id="CHEBI:78948"/>
        <dbReference type="EC" id="2.3.1.29"/>
    </reaction>
</comment>
<dbReference type="NCBIfam" id="TIGR01822">
    <property type="entry name" value="2am3keto_CoA"/>
    <property type="match status" value="1"/>
</dbReference>
<dbReference type="InterPro" id="IPR011282">
    <property type="entry name" value="2am3keto_CoA_ligase"/>
</dbReference>
<comment type="caution">
    <text evidence="8">The sequence shown here is derived from an EMBL/GenBank/DDBJ whole genome shotgun (WGS) entry which is preliminary data.</text>
</comment>
<evidence type="ECO:0000256" key="1">
    <source>
        <dbReference type="ARBA" id="ARBA00008392"/>
    </source>
</evidence>
<feature type="binding site" evidence="6">
    <location>
        <begin position="276"/>
        <end position="277"/>
    </location>
    <ligand>
        <name>pyridoxal 5'-phosphate</name>
        <dbReference type="ChEBI" id="CHEBI:597326"/>
        <note>ligand shared between dimeric partners</note>
    </ligand>
</feature>
<feature type="binding site" evidence="6">
    <location>
        <position position="140"/>
    </location>
    <ligand>
        <name>substrate</name>
    </ligand>
</feature>
<feature type="modified residue" description="N6-(pyridoxal phosphate)lysine" evidence="6">
    <location>
        <position position="246"/>
    </location>
</feature>
<comment type="catalytic activity">
    <reaction evidence="5">
        <text>6-carboxyhexanoyl-[ACP] + L-alanine + H(+) = (8S)-8-amino-7-oxononanoate + holo-[ACP] + CO2</text>
        <dbReference type="Rhea" id="RHEA:42288"/>
        <dbReference type="Rhea" id="RHEA-COMP:9685"/>
        <dbReference type="Rhea" id="RHEA-COMP:9955"/>
        <dbReference type="ChEBI" id="CHEBI:15378"/>
        <dbReference type="ChEBI" id="CHEBI:16526"/>
        <dbReference type="ChEBI" id="CHEBI:57972"/>
        <dbReference type="ChEBI" id="CHEBI:64479"/>
        <dbReference type="ChEBI" id="CHEBI:78846"/>
        <dbReference type="ChEBI" id="CHEBI:149468"/>
        <dbReference type="EC" id="2.3.1.47"/>
    </reaction>
</comment>
<feature type="binding site" description="in other chain" evidence="6">
    <location>
        <begin position="243"/>
        <end position="246"/>
    </location>
    <ligand>
        <name>pyridoxal 5'-phosphate</name>
        <dbReference type="ChEBI" id="CHEBI:597326"/>
        <note>ligand shared between dimeric partners</note>
    </ligand>
</feature>
<dbReference type="GO" id="GO:0008890">
    <property type="term" value="F:glycine C-acetyltransferase activity"/>
    <property type="evidence" value="ECO:0007669"/>
    <property type="project" value="UniProtKB-EC"/>
</dbReference>